<dbReference type="EMBL" id="JAEQNC010000010">
    <property type="protein sequence ID" value="MBL0373998.1"/>
    <property type="molecule type" value="Genomic_DNA"/>
</dbReference>
<evidence type="ECO:0000313" key="2">
    <source>
        <dbReference type="EMBL" id="MBL0373998.1"/>
    </source>
</evidence>
<dbReference type="AlphaFoldDB" id="A0A936YQT9"/>
<accession>A0A936YQT9</accession>
<dbReference type="RefSeq" id="WP_201661483.1">
    <property type="nucleotide sequence ID" value="NZ_JAEQNC010000010.1"/>
</dbReference>
<organism evidence="2 3">
    <name type="scientific">Rhizobium setariae</name>
    <dbReference type="NCBI Taxonomy" id="2801340"/>
    <lineage>
        <taxon>Bacteria</taxon>
        <taxon>Pseudomonadati</taxon>
        <taxon>Pseudomonadota</taxon>
        <taxon>Alphaproteobacteria</taxon>
        <taxon>Hyphomicrobiales</taxon>
        <taxon>Rhizobiaceae</taxon>
        <taxon>Rhizobium/Agrobacterium group</taxon>
        <taxon>Rhizobium</taxon>
    </lineage>
</organism>
<evidence type="ECO:0000313" key="3">
    <source>
        <dbReference type="Proteomes" id="UP000633219"/>
    </source>
</evidence>
<evidence type="ECO:0008006" key="4">
    <source>
        <dbReference type="Google" id="ProtNLM"/>
    </source>
</evidence>
<sequence length="83" mass="8659">MKIMIRAAAIGALAILVPVAALAKVPCEETLNEVRAARSSATLSAADAAKVDELINQGIDRCNADDDNRANGFFKDAMTAIGK</sequence>
<reference evidence="2" key="1">
    <citation type="submission" date="2021-01" db="EMBL/GenBank/DDBJ databases">
        <title>Rhizobium sp. strain KVB221 16S ribosomal RNA gene Genome sequencing and assembly.</title>
        <authorList>
            <person name="Kang M."/>
        </authorList>
    </citation>
    <scope>NUCLEOTIDE SEQUENCE</scope>
    <source>
        <strain evidence="2">KVB221</strain>
    </source>
</reference>
<comment type="caution">
    <text evidence="2">The sequence shown here is derived from an EMBL/GenBank/DDBJ whole genome shotgun (WGS) entry which is preliminary data.</text>
</comment>
<dbReference type="Proteomes" id="UP000633219">
    <property type="component" value="Unassembled WGS sequence"/>
</dbReference>
<keyword evidence="1" id="KW-0732">Signal</keyword>
<feature type="chain" id="PRO_5037714582" description="Secreted protein" evidence="1">
    <location>
        <begin position="24"/>
        <end position="83"/>
    </location>
</feature>
<proteinExistence type="predicted"/>
<feature type="signal peptide" evidence="1">
    <location>
        <begin position="1"/>
        <end position="23"/>
    </location>
</feature>
<name>A0A936YQT9_9HYPH</name>
<gene>
    <name evidence="2" type="ORF">JJB09_18400</name>
</gene>
<keyword evidence="3" id="KW-1185">Reference proteome</keyword>
<protein>
    <recommendedName>
        <fullName evidence="4">Secreted protein</fullName>
    </recommendedName>
</protein>
<evidence type="ECO:0000256" key="1">
    <source>
        <dbReference type="SAM" id="SignalP"/>
    </source>
</evidence>